<organism evidence="1 2">
    <name type="scientific">Mycobacteroides salmoniphilum</name>
    <dbReference type="NCBI Taxonomy" id="404941"/>
    <lineage>
        <taxon>Bacteria</taxon>
        <taxon>Bacillati</taxon>
        <taxon>Actinomycetota</taxon>
        <taxon>Actinomycetes</taxon>
        <taxon>Mycobacteriales</taxon>
        <taxon>Mycobacteriaceae</taxon>
        <taxon>Mycobacteroides</taxon>
    </lineage>
</organism>
<evidence type="ECO:0000313" key="2">
    <source>
        <dbReference type="Proteomes" id="UP000294604"/>
    </source>
</evidence>
<protein>
    <submittedName>
        <fullName evidence="1">Uncharacterized protein</fullName>
    </submittedName>
</protein>
<reference evidence="1 2" key="1">
    <citation type="journal article" date="2019" name="Sci. Rep.">
        <title>Extended insight into the Mycobacterium chelonae-abscessus complex through whole genome sequencing of Mycobacterium salmoniphilum outbreak and Mycobacterium salmoniphilum-like strains.</title>
        <authorList>
            <person name="Behra P.R.K."/>
            <person name="Das S."/>
            <person name="Pettersson B.M.F."/>
            <person name="Shirreff L."/>
            <person name="DuCote T."/>
            <person name="Jacobsson K.G."/>
            <person name="Ennis D.G."/>
            <person name="Kirsebom L.A."/>
        </authorList>
    </citation>
    <scope>NUCLEOTIDE SEQUENCE [LARGE SCALE GENOMIC DNA]</scope>
    <source>
        <strain evidence="1 2">CCUG 60884</strain>
    </source>
</reference>
<accession>A0A4V3I104</accession>
<dbReference type="AlphaFoldDB" id="A0A4V3I104"/>
<proteinExistence type="predicted"/>
<dbReference type="RefSeq" id="WP_134082873.1">
    <property type="nucleotide sequence ID" value="NZ_JAPDRC010000001.1"/>
</dbReference>
<dbReference type="EMBL" id="PECL01000007">
    <property type="protein sequence ID" value="TEA06131.1"/>
    <property type="molecule type" value="Genomic_DNA"/>
</dbReference>
<gene>
    <name evidence="1" type="ORF">CCUG60884_01268</name>
</gene>
<comment type="caution">
    <text evidence="1">The sequence shown here is derived from an EMBL/GenBank/DDBJ whole genome shotgun (WGS) entry which is preliminary data.</text>
</comment>
<dbReference type="Proteomes" id="UP000294604">
    <property type="component" value="Unassembled WGS sequence"/>
</dbReference>
<evidence type="ECO:0000313" key="1">
    <source>
        <dbReference type="EMBL" id="TEA06131.1"/>
    </source>
</evidence>
<sequence>MTRLKLILGILTPVALLAITAIAYGAIPERVDSYAPIVIDARAPGTAQGRNIAVTINHVYSTPKLLVGSTVEKSVVKLPAAVFIVLDGTYETTTSPDRIKATLQADSRTVDIEPDVTGRPFGNPGLARRFSMVFNLQEAPNRLTFLVSNTPEFSHDSSGNAIDDQFKLVNPSIDSQLAFHINVDAIEHRKSVLFFRGGKGAQ</sequence>
<name>A0A4V3I104_9MYCO</name>